<organism evidence="3 4">
    <name type="scientific">Schizophyllum amplum</name>
    <dbReference type="NCBI Taxonomy" id="97359"/>
    <lineage>
        <taxon>Eukaryota</taxon>
        <taxon>Fungi</taxon>
        <taxon>Dikarya</taxon>
        <taxon>Basidiomycota</taxon>
        <taxon>Agaricomycotina</taxon>
        <taxon>Agaricomycetes</taxon>
        <taxon>Agaricomycetidae</taxon>
        <taxon>Agaricales</taxon>
        <taxon>Schizophyllaceae</taxon>
        <taxon>Schizophyllum</taxon>
    </lineage>
</organism>
<dbReference type="GO" id="GO:0004540">
    <property type="term" value="F:RNA nuclease activity"/>
    <property type="evidence" value="ECO:0007669"/>
    <property type="project" value="InterPro"/>
</dbReference>
<dbReference type="OrthoDB" id="549353at2759"/>
<dbReference type="Proteomes" id="UP000320762">
    <property type="component" value="Unassembled WGS sequence"/>
</dbReference>
<protein>
    <submittedName>
        <fullName evidence="3">NYN domain-containing protein</fullName>
    </submittedName>
</protein>
<sequence length="837" mass="89187">MAVTASVGIFWDYENCRYTAGRSGFDIARAIERIALGYGTVTTFNAYLDMQHCAIPAGMRSELQSSGVALVDCPHNGQKNVVDQMLQTDMLSYALDHPAPATLILISGDRDFAYTVSVLRRRRYKVALVCHSQPGPHKSLASQVSACLNWNTEILGFPEDPSHRRQWSRSFSFGLAPPISPSSSEGDASYGSDQRNAYSTPSSTATSTDSWRTPPSSPENRAIDVAENELSSNSMAGIQTVLQSTSSHNPEDKAANDPSPCSAVVTLMPEHQSPTATSLVQDVPREYRPLVRVLYEQMKAGFTQPNRGVIGYLLRQKDAAIYERARAKGFSEYVARAREAGMVTLGGGASGGENWIALAEGCERGSRSSAHLLLPSPLPDPGSTTSTLSFLPVVSQGSSSASHSRSASAFKPLIRVLRALRYTVDEIRPKRSLVGNALLATRPDAYTRVGYNCFKDYVQAAQEAGVVEMGGTSGDAWISLHADFAKPGHFPELPNASRSVEPVQSSAVRSMTIDMATSPSSVAGVAIAAATASGISPQAPSAKLATSTLGRVLPCFQPLVHALQQHFKAGHARPLHSVVGASLKADYVNVYQAANVRGFGEYVANASAAGIVILGGTKGGAEWISLTKGLRHVALPPPSPAIITPAIASSTKSSTATNFRLLVQILQEQKQQGRSRPLRSFVGEQLLKRDPNICKKTNTVGCAAYLAQAASLGIVVLSGFSNGAEWVSLAEEDEKAPTVPTLAKASPPKLSAVPAKFRLLVRVLQEYRADGQASPNRGLIGSALPQRDKDVYVKAGVGNFREYAESARDAGIVVLGGSPDGGATWIALEKKWKKVVV</sequence>
<evidence type="ECO:0000256" key="1">
    <source>
        <dbReference type="SAM" id="MobiDB-lite"/>
    </source>
</evidence>
<feature type="compositionally biased region" description="Low complexity" evidence="1">
    <location>
        <begin position="199"/>
        <end position="210"/>
    </location>
</feature>
<name>A0A550CAA2_9AGAR</name>
<dbReference type="PANTHER" id="PTHR14379:SF3">
    <property type="entry name" value="MEIOSIS REGULATOR AND MRNA STABILITY FACTOR 1"/>
    <property type="match status" value="1"/>
</dbReference>
<gene>
    <name evidence="3" type="ORF">BD626DRAFT_570443</name>
</gene>
<dbReference type="GO" id="GO:0010468">
    <property type="term" value="P:regulation of gene expression"/>
    <property type="evidence" value="ECO:0007669"/>
    <property type="project" value="InterPro"/>
</dbReference>
<comment type="caution">
    <text evidence="3">The sequence shown here is derived from an EMBL/GenBank/DDBJ whole genome shotgun (WGS) entry which is preliminary data.</text>
</comment>
<dbReference type="EMBL" id="VDMD01000015">
    <property type="protein sequence ID" value="TRM61728.1"/>
    <property type="molecule type" value="Genomic_DNA"/>
</dbReference>
<dbReference type="InterPro" id="IPR024768">
    <property type="entry name" value="Marf1"/>
</dbReference>
<dbReference type="STRING" id="97359.A0A550CAA2"/>
<proteinExistence type="predicted"/>
<evidence type="ECO:0000259" key="2">
    <source>
        <dbReference type="Pfam" id="PF01936"/>
    </source>
</evidence>
<dbReference type="PANTHER" id="PTHR14379">
    <property type="entry name" value="LIMKAIN B LKAP"/>
    <property type="match status" value="1"/>
</dbReference>
<feature type="compositionally biased region" description="Polar residues" evidence="1">
    <location>
        <begin position="181"/>
        <end position="198"/>
    </location>
</feature>
<dbReference type="GO" id="GO:0005777">
    <property type="term" value="C:peroxisome"/>
    <property type="evidence" value="ECO:0007669"/>
    <property type="project" value="InterPro"/>
</dbReference>
<dbReference type="Gene3D" id="3.40.50.1010">
    <property type="entry name" value="5'-nuclease"/>
    <property type="match status" value="1"/>
</dbReference>
<accession>A0A550CAA2</accession>
<dbReference type="Pfam" id="PF01936">
    <property type="entry name" value="NYN"/>
    <property type="match status" value="1"/>
</dbReference>
<evidence type="ECO:0000313" key="4">
    <source>
        <dbReference type="Proteomes" id="UP000320762"/>
    </source>
</evidence>
<feature type="domain" description="NYN" evidence="2">
    <location>
        <begin position="7"/>
        <end position="142"/>
    </location>
</feature>
<dbReference type="CDD" id="cd10910">
    <property type="entry name" value="PIN_limkain_b1_N_like"/>
    <property type="match status" value="1"/>
</dbReference>
<evidence type="ECO:0000313" key="3">
    <source>
        <dbReference type="EMBL" id="TRM61728.1"/>
    </source>
</evidence>
<keyword evidence="4" id="KW-1185">Reference proteome</keyword>
<dbReference type="AlphaFoldDB" id="A0A550CAA2"/>
<dbReference type="GO" id="GO:1905762">
    <property type="term" value="F:CCR4-NOT complex binding"/>
    <property type="evidence" value="ECO:0007669"/>
    <property type="project" value="TreeGrafter"/>
</dbReference>
<feature type="region of interest" description="Disordered" evidence="1">
    <location>
        <begin position="178"/>
        <end position="220"/>
    </location>
</feature>
<reference evidence="3 4" key="1">
    <citation type="journal article" date="2019" name="New Phytol.">
        <title>Comparative genomics reveals unique wood-decay strategies and fruiting body development in the Schizophyllaceae.</title>
        <authorList>
            <person name="Almasi E."/>
            <person name="Sahu N."/>
            <person name="Krizsan K."/>
            <person name="Balint B."/>
            <person name="Kovacs G.M."/>
            <person name="Kiss B."/>
            <person name="Cseklye J."/>
            <person name="Drula E."/>
            <person name="Henrissat B."/>
            <person name="Nagy I."/>
            <person name="Chovatia M."/>
            <person name="Adam C."/>
            <person name="LaButti K."/>
            <person name="Lipzen A."/>
            <person name="Riley R."/>
            <person name="Grigoriev I.V."/>
            <person name="Nagy L.G."/>
        </authorList>
    </citation>
    <scope>NUCLEOTIDE SEQUENCE [LARGE SCALE GENOMIC DNA]</scope>
    <source>
        <strain evidence="3 4">NL-1724</strain>
    </source>
</reference>
<dbReference type="InterPro" id="IPR021139">
    <property type="entry name" value="NYN"/>
</dbReference>